<evidence type="ECO:0000259" key="8">
    <source>
        <dbReference type="PROSITE" id="PS51918"/>
    </source>
</evidence>
<evidence type="ECO:0000256" key="5">
    <source>
        <dbReference type="ARBA" id="ARBA00023004"/>
    </source>
</evidence>
<dbReference type="InterPro" id="IPR051198">
    <property type="entry name" value="BchE-like"/>
</dbReference>
<evidence type="ECO:0000313" key="9">
    <source>
        <dbReference type="EMBL" id="GAA1420945.1"/>
    </source>
</evidence>
<dbReference type="Pfam" id="PF04055">
    <property type="entry name" value="Radical_SAM"/>
    <property type="match status" value="1"/>
</dbReference>
<evidence type="ECO:0000256" key="1">
    <source>
        <dbReference type="ARBA" id="ARBA00001966"/>
    </source>
</evidence>
<dbReference type="SFLD" id="SFLDS00029">
    <property type="entry name" value="Radical_SAM"/>
    <property type="match status" value="1"/>
</dbReference>
<keyword evidence="2" id="KW-0004">4Fe-4S</keyword>
<sequence>MRVLLISTNKIRVPRPALPIGMAYISAALKHAGHQVDVLDLLWESRELKAVRERLTAERYDVVGIAVRNLDNLTFIDPVFFGPMTEKIVQCVRKYTDATVVLGGSGFSVEPLSFFEYAQPDYGIAGEGEAGIVQLMDHLEHGGDLESVPGLCYLDEQGRFCQNPSSSAFDLRALEPDRSVYDPRYFEEGVSAASDLTRDHQPAIETLQTKRGCKLFCSYCIIRKTEGKGDRFKEPAEVVGEIQRAMAENPAVQEFEIVDATFNYPMEYAAEVCEEMIRAGLDVPWYCQLTPNAVTPEFVKLLHAAGCIRVDLGTDALTDEALADLMKGFDMARVLEVDRLFTASPVEHTHCIFLGGPGETPQALRDSIRFTEKYLNPAQIYANLGIRILSGTKLQKQAIKAGILREDQGTFVPAFYVEPAILADRDTLDHVRNAYLSHRNWYLWWGLRGQNLYDRARDTIQLVADMQQEYEYVMQGKPRLERAPKKKTAGRPLPITIGAS</sequence>
<dbReference type="SUPFAM" id="SSF102114">
    <property type="entry name" value="Radical SAM enzymes"/>
    <property type="match status" value="1"/>
</dbReference>
<comment type="caution">
    <text evidence="9">The sequence shown here is derived from an EMBL/GenBank/DDBJ whole genome shotgun (WGS) entry which is preliminary data.</text>
</comment>
<evidence type="ECO:0000259" key="7">
    <source>
        <dbReference type="PROSITE" id="PS51332"/>
    </source>
</evidence>
<evidence type="ECO:0000313" key="10">
    <source>
        <dbReference type="Proteomes" id="UP001500973"/>
    </source>
</evidence>
<evidence type="ECO:0000256" key="3">
    <source>
        <dbReference type="ARBA" id="ARBA00022691"/>
    </source>
</evidence>
<dbReference type="PROSITE" id="PS01278">
    <property type="entry name" value="MTTASE_RADICAL"/>
    <property type="match status" value="1"/>
</dbReference>
<dbReference type="RefSeq" id="WP_344011768.1">
    <property type="nucleotide sequence ID" value="NZ_BAAAIZ010000024.1"/>
</dbReference>
<evidence type="ECO:0000256" key="4">
    <source>
        <dbReference type="ARBA" id="ARBA00022723"/>
    </source>
</evidence>
<proteinExistence type="predicted"/>
<keyword evidence="3" id="KW-0949">S-adenosyl-L-methionine</keyword>
<feature type="domain" description="Radical SAM core" evidence="8">
    <location>
        <begin position="199"/>
        <end position="414"/>
    </location>
</feature>
<gene>
    <name evidence="9" type="ORF">GCM10009601_20320</name>
</gene>
<accession>A0ABN1YRL1</accession>
<dbReference type="Gene3D" id="3.40.50.280">
    <property type="entry name" value="Cobalamin-binding domain"/>
    <property type="match status" value="1"/>
</dbReference>
<dbReference type="SMART" id="SM00729">
    <property type="entry name" value="Elp3"/>
    <property type="match status" value="1"/>
</dbReference>
<comment type="cofactor">
    <cofactor evidence="1">
        <name>[4Fe-4S] cluster</name>
        <dbReference type="ChEBI" id="CHEBI:49883"/>
    </cofactor>
</comment>
<protein>
    <submittedName>
        <fullName evidence="9">B12-binding domain-containing radical SAM protein</fullName>
    </submittedName>
</protein>
<organism evidence="9 10">
    <name type="scientific">Streptomyces thermospinosisporus</name>
    <dbReference type="NCBI Taxonomy" id="161482"/>
    <lineage>
        <taxon>Bacteria</taxon>
        <taxon>Bacillati</taxon>
        <taxon>Actinomycetota</taxon>
        <taxon>Actinomycetes</taxon>
        <taxon>Kitasatosporales</taxon>
        <taxon>Streptomycetaceae</taxon>
        <taxon>Streptomyces</taxon>
    </lineage>
</organism>
<keyword evidence="6" id="KW-0411">Iron-sulfur</keyword>
<feature type="domain" description="B12-binding" evidence="7">
    <location>
        <begin position="1"/>
        <end position="146"/>
    </location>
</feature>
<reference evidence="9 10" key="1">
    <citation type="journal article" date="2019" name="Int. J. Syst. Evol. Microbiol.">
        <title>The Global Catalogue of Microorganisms (GCM) 10K type strain sequencing project: providing services to taxonomists for standard genome sequencing and annotation.</title>
        <authorList>
            <consortium name="The Broad Institute Genomics Platform"/>
            <consortium name="The Broad Institute Genome Sequencing Center for Infectious Disease"/>
            <person name="Wu L."/>
            <person name="Ma J."/>
        </authorList>
    </citation>
    <scope>NUCLEOTIDE SEQUENCE [LARGE SCALE GENOMIC DNA]</scope>
    <source>
        <strain evidence="9 10">JCM 11756</strain>
    </source>
</reference>
<keyword evidence="10" id="KW-1185">Reference proteome</keyword>
<dbReference type="Proteomes" id="UP001500973">
    <property type="component" value="Unassembled WGS sequence"/>
</dbReference>
<dbReference type="InterPro" id="IPR023404">
    <property type="entry name" value="rSAM_horseshoe"/>
</dbReference>
<dbReference type="EMBL" id="BAAAIZ010000024">
    <property type="protein sequence ID" value="GAA1420945.1"/>
    <property type="molecule type" value="Genomic_DNA"/>
</dbReference>
<evidence type="ECO:0000256" key="2">
    <source>
        <dbReference type="ARBA" id="ARBA00022485"/>
    </source>
</evidence>
<keyword evidence="5" id="KW-0408">Iron</keyword>
<dbReference type="PANTHER" id="PTHR43409">
    <property type="entry name" value="ANAEROBIC MAGNESIUM-PROTOPORPHYRIN IX MONOMETHYL ESTER CYCLASE-RELATED"/>
    <property type="match status" value="1"/>
</dbReference>
<keyword evidence="4" id="KW-0479">Metal-binding</keyword>
<dbReference type="InterPro" id="IPR034466">
    <property type="entry name" value="Methyltransferase_Class_B"/>
</dbReference>
<dbReference type="InterPro" id="IPR058240">
    <property type="entry name" value="rSAM_sf"/>
</dbReference>
<dbReference type="InterPro" id="IPR020612">
    <property type="entry name" value="Methylthiotransferase_CS"/>
</dbReference>
<dbReference type="InterPro" id="IPR006158">
    <property type="entry name" value="Cobalamin-bd"/>
</dbReference>
<name>A0ABN1YRL1_9ACTN</name>
<dbReference type="InterPro" id="IPR006638">
    <property type="entry name" value="Elp3/MiaA/NifB-like_rSAM"/>
</dbReference>
<dbReference type="SFLD" id="SFLDG01123">
    <property type="entry name" value="methyltransferase_(Class_B)"/>
    <property type="match status" value="1"/>
</dbReference>
<evidence type="ECO:0000256" key="6">
    <source>
        <dbReference type="ARBA" id="ARBA00023014"/>
    </source>
</evidence>
<dbReference type="Gene3D" id="3.80.30.20">
    <property type="entry name" value="tm_1862 like domain"/>
    <property type="match status" value="1"/>
</dbReference>
<dbReference type="SFLD" id="SFLDG01082">
    <property type="entry name" value="B12-binding_domain_containing"/>
    <property type="match status" value="1"/>
</dbReference>
<dbReference type="Pfam" id="PF02310">
    <property type="entry name" value="B12-binding"/>
    <property type="match status" value="1"/>
</dbReference>
<dbReference type="PROSITE" id="PS51918">
    <property type="entry name" value="RADICAL_SAM"/>
    <property type="match status" value="1"/>
</dbReference>
<dbReference type="PROSITE" id="PS51332">
    <property type="entry name" value="B12_BINDING"/>
    <property type="match status" value="1"/>
</dbReference>
<dbReference type="PANTHER" id="PTHR43409:SF16">
    <property type="entry name" value="SLR0320 PROTEIN"/>
    <property type="match status" value="1"/>
</dbReference>
<dbReference type="InterPro" id="IPR007197">
    <property type="entry name" value="rSAM"/>
</dbReference>